<dbReference type="EMBL" id="CP034206">
    <property type="protein sequence ID" value="QBZ59154.1"/>
    <property type="molecule type" value="Genomic_DNA"/>
</dbReference>
<evidence type="ECO:0000313" key="2">
    <source>
        <dbReference type="Proteomes" id="UP000294847"/>
    </source>
</evidence>
<name>A0A4P7NDM2_PYROR</name>
<accession>A0A4P7NDM2</accession>
<sequence length="88" mass="10272">MLEIFEIEGLERDQYSVDIQGLIPRDFCKFYADNTVFQYRDQKDRLPKRKRLLTRIKPSTCLLVDFLTTVAMATSTANEIPTVLEARN</sequence>
<reference evidence="1 2" key="1">
    <citation type="journal article" date="2019" name="Mol. Biol. Evol.">
        <title>Blast fungal genomes show frequent chromosomal changes, gene gains and losses, and effector gene turnover.</title>
        <authorList>
            <person name="Gomez Luciano L.B."/>
            <person name="Jason Tsai I."/>
            <person name="Chuma I."/>
            <person name="Tosa Y."/>
            <person name="Chen Y.H."/>
            <person name="Li J.Y."/>
            <person name="Li M.Y."/>
            <person name="Jade Lu M.Y."/>
            <person name="Nakayashiki H."/>
            <person name="Li W.H."/>
        </authorList>
    </citation>
    <scope>NUCLEOTIDE SEQUENCE [LARGE SCALE GENOMIC DNA]</scope>
    <source>
        <strain evidence="1">MZ5-1-6</strain>
    </source>
</reference>
<proteinExistence type="predicted"/>
<dbReference type="Proteomes" id="UP000294847">
    <property type="component" value="Chromosome 3"/>
</dbReference>
<evidence type="ECO:0000313" key="1">
    <source>
        <dbReference type="EMBL" id="QBZ59154.1"/>
    </source>
</evidence>
<dbReference type="AlphaFoldDB" id="A0A4P7NDM2"/>
<organism evidence="1 2">
    <name type="scientific">Pyricularia oryzae</name>
    <name type="common">Rice blast fungus</name>
    <name type="synonym">Magnaporthe oryzae</name>
    <dbReference type="NCBI Taxonomy" id="318829"/>
    <lineage>
        <taxon>Eukaryota</taxon>
        <taxon>Fungi</taxon>
        <taxon>Dikarya</taxon>
        <taxon>Ascomycota</taxon>
        <taxon>Pezizomycotina</taxon>
        <taxon>Sordariomycetes</taxon>
        <taxon>Sordariomycetidae</taxon>
        <taxon>Magnaporthales</taxon>
        <taxon>Pyriculariaceae</taxon>
        <taxon>Pyricularia</taxon>
    </lineage>
</organism>
<protein>
    <submittedName>
        <fullName evidence="1">Uncharacterized protein</fullName>
    </submittedName>
</protein>
<gene>
    <name evidence="1" type="ORF">PoMZ_04114</name>
</gene>